<keyword evidence="1" id="KW-1133">Transmembrane helix</keyword>
<evidence type="ECO:0000313" key="3">
    <source>
        <dbReference type="EMBL" id="WPK27527.1"/>
    </source>
</evidence>
<evidence type="ECO:0000256" key="1">
    <source>
        <dbReference type="SAM" id="Phobius"/>
    </source>
</evidence>
<dbReference type="Proteomes" id="UP001338582">
    <property type="component" value="Chromosome 6"/>
</dbReference>
<feature type="chain" id="PRO_5043478129" evidence="2">
    <location>
        <begin position="18"/>
        <end position="284"/>
    </location>
</feature>
<proteinExistence type="predicted"/>
<organism evidence="3 4">
    <name type="scientific">Australozyma saopauloensis</name>
    <dbReference type="NCBI Taxonomy" id="291208"/>
    <lineage>
        <taxon>Eukaryota</taxon>
        <taxon>Fungi</taxon>
        <taxon>Dikarya</taxon>
        <taxon>Ascomycota</taxon>
        <taxon>Saccharomycotina</taxon>
        <taxon>Pichiomycetes</taxon>
        <taxon>Metschnikowiaceae</taxon>
        <taxon>Australozyma</taxon>
    </lineage>
</organism>
<accession>A0AAX4HFZ9</accession>
<keyword evidence="2" id="KW-0732">Signal</keyword>
<dbReference type="PANTHER" id="PTHR40368">
    <property type="entry name" value="YALI0F14399P"/>
    <property type="match status" value="1"/>
</dbReference>
<dbReference type="RefSeq" id="XP_062879905.1">
    <property type="nucleotide sequence ID" value="XM_063023835.1"/>
</dbReference>
<protein>
    <submittedName>
        <fullName evidence="3">Uncharacterized protein</fullName>
    </submittedName>
</protein>
<reference evidence="3 4" key="1">
    <citation type="submission" date="2023-10" db="EMBL/GenBank/DDBJ databases">
        <title>Draft Genome Sequence of Candida saopaulonensis from a very Premature Infant with Sepsis.</title>
        <authorList>
            <person name="Ning Y."/>
            <person name="Dai R."/>
            <person name="Xiao M."/>
            <person name="Xu Y."/>
            <person name="Yan Q."/>
            <person name="Zhang L."/>
        </authorList>
    </citation>
    <scope>NUCLEOTIDE SEQUENCE [LARGE SCALE GENOMIC DNA]</scope>
    <source>
        <strain evidence="3 4">19XY460</strain>
    </source>
</reference>
<keyword evidence="4" id="KW-1185">Reference proteome</keyword>
<keyword evidence="1" id="KW-0472">Membrane</keyword>
<gene>
    <name evidence="3" type="ORF">PUMCH_004919</name>
</gene>
<feature type="signal peptide" evidence="2">
    <location>
        <begin position="1"/>
        <end position="17"/>
    </location>
</feature>
<dbReference type="GeneID" id="88175979"/>
<dbReference type="EMBL" id="CP138899">
    <property type="protein sequence ID" value="WPK27527.1"/>
    <property type="molecule type" value="Genomic_DNA"/>
</dbReference>
<sequence length="284" mass="31706">MRYSALAFALPIMAASADVSPKAQFFPLTRKGDIPTFVPYKQGQDVFIDCISRNIDNGEHNFDSNDRIIYKAFPTCKETGKPLSFHYGVSEDIQCSITFTDEMYHMFQLYVHEDVPFSCRIPLSTEANYLELGGAYIPLTFNFRGEVHNSHLDLDPNLNLVITKPSNKIPEQQTVVSAVAWSSGTNATRVTIGETVTMQLAVRWFDHLKNVGSLAGAGASELPYPDGFYKLPLNAMFVTYNNYFLTMAFVSAVSVFLTGIIFSRFKKGSIRHSSDPESAYGKLD</sequence>
<dbReference type="KEGG" id="asau:88175979"/>
<evidence type="ECO:0000256" key="2">
    <source>
        <dbReference type="SAM" id="SignalP"/>
    </source>
</evidence>
<keyword evidence="1" id="KW-0812">Transmembrane</keyword>
<dbReference type="PANTHER" id="PTHR40368:SF1">
    <property type="entry name" value="YALI0F14399P"/>
    <property type="match status" value="1"/>
</dbReference>
<evidence type="ECO:0000313" key="4">
    <source>
        <dbReference type="Proteomes" id="UP001338582"/>
    </source>
</evidence>
<dbReference type="AlphaFoldDB" id="A0AAX4HFZ9"/>
<feature type="transmembrane region" description="Helical" evidence="1">
    <location>
        <begin position="243"/>
        <end position="262"/>
    </location>
</feature>
<name>A0AAX4HFZ9_9ASCO</name>